<dbReference type="SMART" id="SM00743">
    <property type="entry name" value="Agenet"/>
    <property type="match status" value="1"/>
</dbReference>
<accession>A0A835H106</accession>
<name>A0A835H106_9MAGN</name>
<dbReference type="PANTHER" id="PTHR31917">
    <property type="entry name" value="AGENET DOMAIN-CONTAINING PROTEIN-RELATED"/>
    <property type="match status" value="1"/>
</dbReference>
<dbReference type="AlphaFoldDB" id="A0A835H106"/>
<sequence length="105" mass="11822">MRFRKGDTVEVSIKEEGFHDSYYVATVLSSLEDDQYLVEFKTLLDDDDETKPCTDIVHGVNVRPLPPDITVSSFSLNEKVDVYDNDGWWVGMVGGLEGVDVLCVF</sequence>
<organism evidence="2 3">
    <name type="scientific">Coptis chinensis</name>
    <dbReference type="NCBI Taxonomy" id="261450"/>
    <lineage>
        <taxon>Eukaryota</taxon>
        <taxon>Viridiplantae</taxon>
        <taxon>Streptophyta</taxon>
        <taxon>Embryophyta</taxon>
        <taxon>Tracheophyta</taxon>
        <taxon>Spermatophyta</taxon>
        <taxon>Magnoliopsida</taxon>
        <taxon>Ranunculales</taxon>
        <taxon>Ranunculaceae</taxon>
        <taxon>Coptidoideae</taxon>
        <taxon>Coptis</taxon>
    </lineage>
</organism>
<gene>
    <name evidence="2" type="ORF">IFM89_031830</name>
</gene>
<dbReference type="CDD" id="cd20405">
    <property type="entry name" value="Tudor_Agenet_AtDUF_rpt1_3"/>
    <property type="match status" value="1"/>
</dbReference>
<dbReference type="PANTHER" id="PTHR31917:SF148">
    <property type="entry name" value="DUF724 DOMAIN-CONTAINING PROTEIN 2"/>
    <property type="match status" value="1"/>
</dbReference>
<protein>
    <recommendedName>
        <fullName evidence="1">Agenet domain-containing protein</fullName>
    </recommendedName>
</protein>
<keyword evidence="3" id="KW-1185">Reference proteome</keyword>
<evidence type="ECO:0000313" key="2">
    <source>
        <dbReference type="EMBL" id="KAF9590175.1"/>
    </source>
</evidence>
<comment type="caution">
    <text evidence="2">The sequence shown here is derived from an EMBL/GenBank/DDBJ whole genome shotgun (WGS) entry which is preliminary data.</text>
</comment>
<dbReference type="Pfam" id="PF05641">
    <property type="entry name" value="Agenet"/>
    <property type="match status" value="1"/>
</dbReference>
<dbReference type="OrthoDB" id="938602at2759"/>
<proteinExistence type="predicted"/>
<evidence type="ECO:0000313" key="3">
    <source>
        <dbReference type="Proteomes" id="UP000631114"/>
    </source>
</evidence>
<dbReference type="Proteomes" id="UP000631114">
    <property type="component" value="Unassembled WGS sequence"/>
</dbReference>
<dbReference type="InterPro" id="IPR008395">
    <property type="entry name" value="Agenet-like_dom"/>
</dbReference>
<dbReference type="InterPro" id="IPR014002">
    <property type="entry name" value="Agenet_dom_plant"/>
</dbReference>
<dbReference type="Gene3D" id="2.30.30.140">
    <property type="match status" value="1"/>
</dbReference>
<dbReference type="EMBL" id="JADFTS010000009">
    <property type="protein sequence ID" value="KAF9590175.1"/>
    <property type="molecule type" value="Genomic_DNA"/>
</dbReference>
<feature type="domain" description="Agenet" evidence="1">
    <location>
        <begin position="1"/>
        <end position="70"/>
    </location>
</feature>
<reference evidence="2 3" key="1">
    <citation type="submission" date="2020-10" db="EMBL/GenBank/DDBJ databases">
        <title>The Coptis chinensis genome and diversification of protoberbering-type alkaloids.</title>
        <authorList>
            <person name="Wang B."/>
            <person name="Shu S."/>
            <person name="Song C."/>
            <person name="Liu Y."/>
        </authorList>
    </citation>
    <scope>NUCLEOTIDE SEQUENCE [LARGE SCALE GENOMIC DNA]</scope>
    <source>
        <strain evidence="2">HL-2020</strain>
        <tissue evidence="2">Leaf</tissue>
    </source>
</reference>
<evidence type="ECO:0000259" key="1">
    <source>
        <dbReference type="SMART" id="SM00743"/>
    </source>
</evidence>